<protein>
    <submittedName>
        <fullName evidence="2">Uncharacterized protein</fullName>
    </submittedName>
</protein>
<keyword evidence="3" id="KW-1185">Reference proteome</keyword>
<reference evidence="2 3" key="1">
    <citation type="submission" date="2017-10" db="EMBL/GenBank/DDBJ databases">
        <title>Comparative genomics in systemic dimorphic fungi from Ajellomycetaceae.</title>
        <authorList>
            <person name="Munoz J.F."/>
            <person name="Mcewen J.G."/>
            <person name="Clay O.K."/>
            <person name="Cuomo C.A."/>
        </authorList>
    </citation>
    <scope>NUCLEOTIDE SEQUENCE [LARGE SCALE GENOMIC DNA]</scope>
    <source>
        <strain evidence="2 3">UAMH7299</strain>
    </source>
</reference>
<accession>A0A2B7WST4</accession>
<evidence type="ECO:0000313" key="3">
    <source>
        <dbReference type="Proteomes" id="UP000224634"/>
    </source>
</evidence>
<dbReference type="Proteomes" id="UP000224634">
    <property type="component" value="Unassembled WGS sequence"/>
</dbReference>
<sequence>MDQRASDGGDQTIGAPPARNSLRARYEAPVEELLPSSTPLGCIRGNVIRIDADYANQYSV</sequence>
<name>A0A2B7WST4_POLH7</name>
<evidence type="ECO:0000256" key="1">
    <source>
        <dbReference type="SAM" id="MobiDB-lite"/>
    </source>
</evidence>
<evidence type="ECO:0000313" key="2">
    <source>
        <dbReference type="EMBL" id="PGG99855.1"/>
    </source>
</evidence>
<comment type="caution">
    <text evidence="2">The sequence shown here is derived from an EMBL/GenBank/DDBJ whole genome shotgun (WGS) entry which is preliminary data.</text>
</comment>
<feature type="region of interest" description="Disordered" evidence="1">
    <location>
        <begin position="1"/>
        <end position="24"/>
    </location>
</feature>
<organism evidence="2 3">
    <name type="scientific">Polytolypa hystricis (strain UAMH7299)</name>
    <dbReference type="NCBI Taxonomy" id="1447883"/>
    <lineage>
        <taxon>Eukaryota</taxon>
        <taxon>Fungi</taxon>
        <taxon>Dikarya</taxon>
        <taxon>Ascomycota</taxon>
        <taxon>Pezizomycotina</taxon>
        <taxon>Eurotiomycetes</taxon>
        <taxon>Eurotiomycetidae</taxon>
        <taxon>Onygenales</taxon>
        <taxon>Onygenales incertae sedis</taxon>
        <taxon>Polytolypa</taxon>
    </lineage>
</organism>
<dbReference type="AlphaFoldDB" id="A0A2B7WST4"/>
<dbReference type="EMBL" id="PDNA01000263">
    <property type="protein sequence ID" value="PGG99855.1"/>
    <property type="molecule type" value="Genomic_DNA"/>
</dbReference>
<proteinExistence type="predicted"/>
<gene>
    <name evidence="2" type="ORF">AJ80_09277</name>
</gene>